<dbReference type="Pfam" id="PF04313">
    <property type="entry name" value="HSDR_N"/>
    <property type="match status" value="1"/>
</dbReference>
<dbReference type="InterPro" id="IPR007409">
    <property type="entry name" value="Restrct_endonuc_type1_HsdR_N"/>
</dbReference>
<organism evidence="13 14">
    <name type="scientific">Neisseria gonorrhoeae 3502</name>
    <dbReference type="NCBI Taxonomy" id="1193404"/>
    <lineage>
        <taxon>Bacteria</taxon>
        <taxon>Pseudomonadati</taxon>
        <taxon>Pseudomonadota</taxon>
        <taxon>Betaproteobacteria</taxon>
        <taxon>Neisseriales</taxon>
        <taxon>Neisseriaceae</taxon>
        <taxon>Neisseria</taxon>
    </lineage>
</organism>
<dbReference type="GO" id="GO:0003677">
    <property type="term" value="F:DNA binding"/>
    <property type="evidence" value="ECO:0007669"/>
    <property type="project" value="UniProtKB-KW"/>
</dbReference>
<dbReference type="EMBL" id="AVBE01000002">
    <property type="protein sequence ID" value="PHJ34705.1"/>
    <property type="molecule type" value="Genomic_DNA"/>
</dbReference>
<dbReference type="PANTHER" id="PTHR30195:SF15">
    <property type="entry name" value="TYPE I RESTRICTION ENZYME HINDI ENDONUCLEASE SUBUNIT"/>
    <property type="match status" value="1"/>
</dbReference>
<evidence type="ECO:0000256" key="3">
    <source>
        <dbReference type="ARBA" id="ARBA00012654"/>
    </source>
</evidence>
<sequence>MTHYVTFMSQTHNENSRVKIPAVLHLMRLGYDYLSLKNANWDRQTNIFPEIFVDSLCRINPDLPPDDARRLLADIRLELDNEDLGQKFYERLTNQSGGKKLIDFQNFDNNSFHVVTELPCINGDEAFRPDIALLVNGMPLVFIEVKKPNNKGGIGEERERMGKRAKNPKFRRFINITQFMIFSNNMEYDDGATEPAQGAFYASSACGKPVFNYFREEHKLNLTELLDTLSDDLENNVLQDNNLPVIKHSPEFISNKSPDTPTNRILTSLLCRERLAFLLQHGLTYVKASQGSVQKHIMRYPQLFATLAIEKHLSNGGKKGVIWHTQGSGKTAPAYYNTRYLTHYYAKQGIVPKFYFIVDRLDLLKQAQREFTARDLIVHTIDSREAFAADIKSAQTLHNHAGKPEITVVNIQKFQDDPDVVARNDYDLAIQRVYFLDEVHRSYNPKGSFLANLNQSDVNAVKIGLTGTPLIGVTAGNVNTRELFGDYIHKYYYNASIADGYTLRLIREEIGSRYKAQLQEALAQLEIEKGSFDRKEIYAHPHFVHPMLDYILDDFAKFRKTNQDESLGAMVVCDSAEQARQLFEHFQTASDHNFTAALILHDVGTKEERDQWVKDFKAGKTDILFVYNMLLTGFDAPRLKKLYLGRLIKAHNLLQTLTRVNRTYKSYRYGYVVDFADIEREFDKTNRAYWDELSNELGDEIGSYSQLFKTAEEIEQEIADIKNALFDFDTENAEEFCSQISQIEDKKQLLALKKALQTAKELYNILRLQGSHEFLAHLDFDKLNLLYRETAARLDTLNLAEKLQQGDTAHLLNEALEDVYFQFVKIGEAELKLADDLKDIMRKVREGLAGNFDQDDLEYISLREELERIFKKKNLAEVGQEEMQANIATLQTVYTKIKEPNRQNDLLRHKYGGDAKYARIHKRLMENAALYGDKLKVFNALNGVKTDADQRVLDMEQILDNQNYFEKQMQGIVLKRFRTEQQFPVQPADIQTINRLLVREYLKESGRI</sequence>
<evidence type="ECO:0000256" key="9">
    <source>
        <dbReference type="ARBA" id="ARBA00022840"/>
    </source>
</evidence>
<evidence type="ECO:0000256" key="8">
    <source>
        <dbReference type="ARBA" id="ARBA00022801"/>
    </source>
</evidence>
<dbReference type="CDD" id="cd22332">
    <property type="entry name" value="HsdR_N"/>
    <property type="match status" value="1"/>
</dbReference>
<dbReference type="PANTHER" id="PTHR30195">
    <property type="entry name" value="TYPE I SITE-SPECIFIC DEOXYRIBONUCLEASE PROTEIN SUBUNIT M AND R"/>
    <property type="match status" value="1"/>
</dbReference>
<evidence type="ECO:0000256" key="1">
    <source>
        <dbReference type="ARBA" id="ARBA00000851"/>
    </source>
</evidence>
<dbReference type="InterPro" id="IPR051268">
    <property type="entry name" value="Type-I_R_enzyme_R_subunit"/>
</dbReference>
<dbReference type="GO" id="GO:0005524">
    <property type="term" value="F:ATP binding"/>
    <property type="evidence" value="ECO:0007669"/>
    <property type="project" value="UniProtKB-KW"/>
</dbReference>
<gene>
    <name evidence="13" type="ORF">N776_03600</name>
</gene>
<keyword evidence="5" id="KW-0547">Nucleotide-binding</keyword>
<dbReference type="InterPro" id="IPR055180">
    <property type="entry name" value="HsdR_RecA-like_helicase_dom_2"/>
</dbReference>
<evidence type="ECO:0000313" key="14">
    <source>
        <dbReference type="Proteomes" id="UP000223296"/>
    </source>
</evidence>
<evidence type="ECO:0000256" key="7">
    <source>
        <dbReference type="ARBA" id="ARBA00022759"/>
    </source>
</evidence>
<evidence type="ECO:0000256" key="10">
    <source>
        <dbReference type="ARBA" id="ARBA00023125"/>
    </source>
</evidence>
<dbReference type="SMART" id="SM00487">
    <property type="entry name" value="DEXDc"/>
    <property type="match status" value="1"/>
</dbReference>
<keyword evidence="10" id="KW-0238">DNA-binding</keyword>
<reference evidence="13 14" key="1">
    <citation type="submission" date="2013-08" db="EMBL/GenBank/DDBJ databases">
        <authorList>
            <person name="Trees D."/>
        </authorList>
    </citation>
    <scope>NUCLEOTIDE SEQUENCE [LARGE SCALE GENOMIC DNA]</scope>
    <source>
        <strain evidence="13 14">3502</strain>
    </source>
</reference>
<dbReference type="AlphaFoldDB" id="A0AA44ZG45"/>
<keyword evidence="7 13" id="KW-0255">Endonuclease</keyword>
<proteinExistence type="inferred from homology"/>
<name>A0AA44ZG45_NEIGO</name>
<evidence type="ECO:0000256" key="5">
    <source>
        <dbReference type="ARBA" id="ARBA00022741"/>
    </source>
</evidence>
<comment type="similarity">
    <text evidence="2">Belongs to the HsdR family.</text>
</comment>
<evidence type="ECO:0000256" key="11">
    <source>
        <dbReference type="SAM" id="Coils"/>
    </source>
</evidence>
<dbReference type="InterPro" id="IPR027417">
    <property type="entry name" value="P-loop_NTPase"/>
</dbReference>
<evidence type="ECO:0000256" key="2">
    <source>
        <dbReference type="ARBA" id="ARBA00008598"/>
    </source>
</evidence>
<evidence type="ECO:0000256" key="4">
    <source>
        <dbReference type="ARBA" id="ARBA00022722"/>
    </source>
</evidence>
<feature type="domain" description="Helicase ATP-binding" evidence="12">
    <location>
        <begin position="294"/>
        <end position="509"/>
    </location>
</feature>
<feature type="coiled-coil region" evidence="11">
    <location>
        <begin position="704"/>
        <end position="731"/>
    </location>
</feature>
<dbReference type="InterPro" id="IPR014001">
    <property type="entry name" value="Helicase_ATP-bd"/>
</dbReference>
<dbReference type="InterPro" id="IPR040980">
    <property type="entry name" value="SWI2_SNF2"/>
</dbReference>
<keyword evidence="8" id="KW-0378">Hydrolase</keyword>
<dbReference type="Gene3D" id="3.40.50.300">
    <property type="entry name" value="P-loop containing nucleotide triphosphate hydrolases"/>
    <property type="match status" value="2"/>
</dbReference>
<dbReference type="Pfam" id="PF22679">
    <property type="entry name" value="T1R_D3-like"/>
    <property type="match status" value="1"/>
</dbReference>
<evidence type="ECO:0000256" key="6">
    <source>
        <dbReference type="ARBA" id="ARBA00022747"/>
    </source>
</evidence>
<accession>A0AA44ZG45</accession>
<keyword evidence="9" id="KW-0067">ATP-binding</keyword>
<dbReference type="SUPFAM" id="SSF52540">
    <property type="entry name" value="P-loop containing nucleoside triphosphate hydrolases"/>
    <property type="match status" value="2"/>
</dbReference>
<comment type="caution">
    <text evidence="13">The sequence shown here is derived from an EMBL/GenBank/DDBJ whole genome shotgun (WGS) entry which is preliminary data.</text>
</comment>
<evidence type="ECO:0000313" key="13">
    <source>
        <dbReference type="EMBL" id="PHJ34705.1"/>
    </source>
</evidence>
<dbReference type="EC" id="3.1.21.3" evidence="3"/>
<keyword evidence="11" id="KW-0175">Coiled coil</keyword>
<dbReference type="Proteomes" id="UP000223296">
    <property type="component" value="Unassembled WGS sequence"/>
</dbReference>
<comment type="catalytic activity">
    <reaction evidence="1">
        <text>Endonucleolytic cleavage of DNA to give random double-stranded fragments with terminal 5'-phosphates, ATP is simultaneously hydrolyzed.</text>
        <dbReference type="EC" id="3.1.21.3"/>
    </reaction>
</comment>
<keyword evidence="6" id="KW-0680">Restriction system</keyword>
<keyword evidence="4" id="KW-0540">Nuclease</keyword>
<dbReference type="Gene3D" id="3.90.1570.50">
    <property type="match status" value="1"/>
</dbReference>
<dbReference type="Pfam" id="PF18766">
    <property type="entry name" value="SWI2_SNF2"/>
    <property type="match status" value="1"/>
</dbReference>
<dbReference type="GO" id="GO:0009035">
    <property type="term" value="F:type I site-specific deoxyribonuclease activity"/>
    <property type="evidence" value="ECO:0007669"/>
    <property type="project" value="UniProtKB-EC"/>
</dbReference>
<dbReference type="GO" id="GO:0009307">
    <property type="term" value="P:DNA restriction-modification system"/>
    <property type="evidence" value="ECO:0007669"/>
    <property type="project" value="UniProtKB-KW"/>
</dbReference>
<evidence type="ECO:0000259" key="12">
    <source>
        <dbReference type="SMART" id="SM00487"/>
    </source>
</evidence>
<protein>
    <recommendedName>
        <fullName evidence="3">type I site-specific deoxyribonuclease</fullName>
        <ecNumber evidence="3">3.1.21.3</ecNumber>
    </recommendedName>
</protein>